<feature type="region of interest" description="Disordered" evidence="1">
    <location>
        <begin position="1"/>
        <end position="50"/>
    </location>
</feature>
<feature type="compositionally biased region" description="Low complexity" evidence="1">
    <location>
        <begin position="8"/>
        <end position="18"/>
    </location>
</feature>
<evidence type="ECO:0000313" key="3">
    <source>
        <dbReference type="Proteomes" id="UP000078576"/>
    </source>
</evidence>
<name>A0A194UME4_CYTMA</name>
<reference evidence="3" key="1">
    <citation type="submission" date="2014-12" db="EMBL/GenBank/DDBJ databases">
        <title>Genome Sequence of Valsa Canker Pathogens Uncovers a Specific Adaption of Colonization on Woody Bark.</title>
        <authorList>
            <person name="Yin Z."/>
            <person name="Liu H."/>
            <person name="Gao X."/>
            <person name="Li Z."/>
            <person name="Song N."/>
            <person name="Ke X."/>
            <person name="Dai Q."/>
            <person name="Wu Y."/>
            <person name="Sun Y."/>
            <person name="Xu J.-R."/>
            <person name="Kang Z.K."/>
            <person name="Wang L."/>
            <person name="Huang L."/>
        </authorList>
    </citation>
    <scope>NUCLEOTIDE SEQUENCE [LARGE SCALE GENOMIC DNA]</scope>
    <source>
        <strain evidence="3">SXYL134</strain>
    </source>
</reference>
<feature type="compositionally biased region" description="Acidic residues" evidence="1">
    <location>
        <begin position="19"/>
        <end position="40"/>
    </location>
</feature>
<evidence type="ECO:0000313" key="2">
    <source>
        <dbReference type="EMBL" id="KUI52828.1"/>
    </source>
</evidence>
<accession>A0A194UME4</accession>
<dbReference type="Proteomes" id="UP000078576">
    <property type="component" value="Unassembled WGS sequence"/>
</dbReference>
<dbReference type="AlphaFoldDB" id="A0A194UME4"/>
<dbReference type="EMBL" id="KN714666">
    <property type="protein sequence ID" value="KUI52828.1"/>
    <property type="molecule type" value="Genomic_DNA"/>
</dbReference>
<keyword evidence="3" id="KW-1185">Reference proteome</keyword>
<evidence type="ECO:0000256" key="1">
    <source>
        <dbReference type="SAM" id="MobiDB-lite"/>
    </source>
</evidence>
<proteinExistence type="predicted"/>
<organism evidence="2 3">
    <name type="scientific">Cytospora mali</name>
    <name type="common">Apple Valsa canker fungus</name>
    <name type="synonym">Valsa mali</name>
    <dbReference type="NCBI Taxonomy" id="578113"/>
    <lineage>
        <taxon>Eukaryota</taxon>
        <taxon>Fungi</taxon>
        <taxon>Dikarya</taxon>
        <taxon>Ascomycota</taxon>
        <taxon>Pezizomycotina</taxon>
        <taxon>Sordariomycetes</taxon>
        <taxon>Sordariomycetidae</taxon>
        <taxon>Diaporthales</taxon>
        <taxon>Cytosporaceae</taxon>
        <taxon>Cytospora</taxon>
    </lineage>
</organism>
<sequence length="69" mass="6908">MSPNIELTSSVDGGSSDETGGDGDDDIVVVIDDDDDDDDAATAANGPFPLASMSSLVMSSAKLSPENSS</sequence>
<protein>
    <submittedName>
        <fullName evidence="2">Uncharacterized protein</fullName>
    </submittedName>
</protein>
<gene>
    <name evidence="2" type="ORF">VP1G_10492</name>
</gene>